<accession>A0AAI8QHY0</accession>
<dbReference type="GO" id="GO:0008233">
    <property type="term" value="F:peptidase activity"/>
    <property type="evidence" value="ECO:0007669"/>
    <property type="project" value="UniProtKB-KW"/>
</dbReference>
<dbReference type="RefSeq" id="WP_015453812.1">
    <property type="nucleotide sequence ID" value="NC_020555.1"/>
</dbReference>
<dbReference type="EC" id="3.4.21.-" evidence="2"/>
<dbReference type="GO" id="GO:0006508">
    <property type="term" value="P:proteolysis"/>
    <property type="evidence" value="ECO:0007669"/>
    <property type="project" value="UniProtKB-KW"/>
</dbReference>
<name>A0AAI8QHY0_9HELI</name>
<dbReference type="EMBL" id="AP012492">
    <property type="protein sequence ID" value="BAM33208.1"/>
    <property type="molecule type" value="Genomic_DNA"/>
</dbReference>
<sequence>MPHHFKLEQNKADELGIYFGNGGGNLDLKGNSLTLNTISSNDSRANIINTDTDGNNPSYITIEGLGYDDSKKKTNQKADTIIHASFGQSTDSKSPNTDKNNNINLIYKGDDSKGIDDKDKAALVFDGNVNVKGLEVDNGKVVLQGHPTTHAYIREDLMVRIGNQTKKLLDLVKTAEGSDLPDWDHRTFKIGTIDLQNSRLNVGREATLEGNIKADSSSAINFGGDIEHYIDKKDGENTTGNGFEYQQIAEKKKLEEETQKIANQTIHFKGSIEADGTKINSSIYDFNAKLDLKNNASLNADFLTLDRETNKTGAILSMNNSNAEVKNLIFKGLKNTTNDTDFYSKRQIVLNLCLNRWDFLVSAIMALARQQAFNAFNVGLGAGVEYALVGKKTSYTFSLLAKQNVYSSANQVFVTLSNAQNFIGYEINPQL</sequence>
<protein>
    <submittedName>
        <fullName evidence="2">Serine protease</fullName>
        <ecNumber evidence="2">3.4.21.-</ecNumber>
    </submittedName>
</protein>
<evidence type="ECO:0000313" key="3">
    <source>
        <dbReference type="Proteomes" id="UP000006036"/>
    </source>
</evidence>
<dbReference type="InterPro" id="IPR012332">
    <property type="entry name" value="Autotransporter_pectin_lyase_C"/>
</dbReference>
<feature type="domain" description="PIC/HAP1/IgA0-like second beta-solenoid repeat region" evidence="1">
    <location>
        <begin position="117"/>
        <end position="225"/>
    </location>
</feature>
<reference evidence="2 3" key="1">
    <citation type="journal article" date="2012" name="J. Bacteriol.">
        <title>Complete Genome Sequence of Helicobacter cinaedi Type Strain ATCC BAA-847.</title>
        <authorList>
            <person name="Miyoshi-Akiyama T."/>
            <person name="Takeshita N."/>
            <person name="Ohmagari N."/>
            <person name="Kirikae T."/>
        </authorList>
    </citation>
    <scope>NUCLEOTIDE SEQUENCE [LARGE SCALE GENOMIC DNA]</scope>
    <source>
        <strain evidence="2 3">ATCC BAA-847</strain>
    </source>
</reference>
<dbReference type="Proteomes" id="UP000006036">
    <property type="component" value="Chromosome 1"/>
</dbReference>
<keyword evidence="2" id="KW-0645">Protease</keyword>
<proteinExistence type="predicted"/>
<dbReference type="KEGG" id="hcb:HCBAA847_1990"/>
<evidence type="ECO:0000313" key="2">
    <source>
        <dbReference type="EMBL" id="BAM33208.1"/>
    </source>
</evidence>
<keyword evidence="2" id="KW-0378">Hydrolase</keyword>
<evidence type="ECO:0000259" key="1">
    <source>
        <dbReference type="Pfam" id="PF24078"/>
    </source>
</evidence>
<dbReference type="Gene3D" id="2.160.20.20">
    <property type="match status" value="1"/>
</dbReference>
<dbReference type="AlphaFoldDB" id="A0AAI8QHY0"/>
<dbReference type="Pfam" id="PF24078">
    <property type="entry name" value="Beta-sol_PIC_HAP1_IgA0_2nd"/>
    <property type="match status" value="1"/>
</dbReference>
<dbReference type="InterPro" id="IPR057393">
    <property type="entry name" value="PIC_HAP1_IgA0_b-sol2"/>
</dbReference>
<gene>
    <name evidence="2" type="primary">espP</name>
    <name evidence="2" type="ORF">HCBAA847_1990</name>
</gene>
<organism evidence="2 3">
    <name type="scientific">Helicobacter cinaedi CCUG 18818 = ATCC BAA-847</name>
    <dbReference type="NCBI Taxonomy" id="537971"/>
    <lineage>
        <taxon>Bacteria</taxon>
        <taxon>Pseudomonadati</taxon>
        <taxon>Campylobacterota</taxon>
        <taxon>Epsilonproteobacteria</taxon>
        <taxon>Campylobacterales</taxon>
        <taxon>Helicobacteraceae</taxon>
        <taxon>Helicobacter</taxon>
    </lineage>
</organism>